<dbReference type="Pfam" id="PF02052">
    <property type="entry name" value="Gallidermin"/>
    <property type="match status" value="1"/>
</dbReference>
<accession>A0A430ABS2</accession>
<comment type="similarity">
    <text evidence="1 6">Belongs to the type A lantibiotic family.</text>
</comment>
<dbReference type="NCBIfam" id="NF038155">
    <property type="entry name" value="lanthi_I_FDLD"/>
    <property type="match status" value="1"/>
</dbReference>
<organism evidence="7 8">
    <name type="scientific">Vagococcus fessus</name>
    <dbReference type="NCBI Taxonomy" id="120370"/>
    <lineage>
        <taxon>Bacteria</taxon>
        <taxon>Bacillati</taxon>
        <taxon>Bacillota</taxon>
        <taxon>Bacilli</taxon>
        <taxon>Lactobacillales</taxon>
        <taxon>Enterococcaceae</taxon>
        <taxon>Vagococcus</taxon>
    </lineage>
</organism>
<dbReference type="RefSeq" id="WP_126830118.1">
    <property type="nucleotide sequence ID" value="NZ_CBCRYB010000006.1"/>
</dbReference>
<evidence type="ECO:0000313" key="7">
    <source>
        <dbReference type="EMBL" id="RSU04652.1"/>
    </source>
</evidence>
<comment type="function">
    <text evidence="6">Lanthionine-containing peptide antibiotic (lantibiotic) active on Gram-positive bacteria. The bactericidal activity of lantibiotics is based on depolarization of energized bacterial cytoplasmic membranes, initiated by the formation of aqueous transmembrane pores.</text>
</comment>
<proteinExistence type="inferred from homology"/>
<evidence type="ECO:0000313" key="8">
    <source>
        <dbReference type="Proteomes" id="UP000287101"/>
    </source>
</evidence>
<evidence type="ECO:0000256" key="3">
    <source>
        <dbReference type="ARBA" id="ARBA00022789"/>
    </source>
</evidence>
<dbReference type="OrthoDB" id="2339787at2"/>
<name>A0A430ABS2_9ENTE</name>
<keyword evidence="4 6" id="KW-0044">Antibiotic</keyword>
<dbReference type="NCBIfam" id="TIGR03731">
    <property type="entry name" value="lantibio_gallid"/>
    <property type="match status" value="1"/>
</dbReference>
<gene>
    <name evidence="7" type="ORF">CBF31_01140</name>
</gene>
<protein>
    <recommendedName>
        <fullName evidence="6">Lantibiotic</fullName>
    </recommendedName>
</protein>
<dbReference type="InterPro" id="IPR006079">
    <property type="entry name" value="Lantibiotic_typ-A_Bacillales"/>
</dbReference>
<dbReference type="Proteomes" id="UP000287101">
    <property type="component" value="Unassembled WGS sequence"/>
</dbReference>
<evidence type="ECO:0000256" key="1">
    <source>
        <dbReference type="ARBA" id="ARBA00009379"/>
    </source>
</evidence>
<evidence type="ECO:0000256" key="6">
    <source>
        <dbReference type="RuleBase" id="RU362078"/>
    </source>
</evidence>
<keyword evidence="2 6" id="KW-0929">Antimicrobial</keyword>
<sequence length="62" mass="6690">MPKYDDFDLNLKQNISNSNNKEPRITSIKWCTPGTCNNTCQGNSTLKSNCCGGSLICSLGGC</sequence>
<dbReference type="GO" id="GO:0042742">
    <property type="term" value="P:defense response to bacterium"/>
    <property type="evidence" value="ECO:0007669"/>
    <property type="project" value="UniProtKB-UniRule"/>
</dbReference>
<dbReference type="GO" id="GO:0031640">
    <property type="term" value="P:killing of cells of another organism"/>
    <property type="evidence" value="ECO:0007669"/>
    <property type="project" value="UniProtKB-UniRule"/>
</dbReference>
<evidence type="ECO:0000256" key="4">
    <source>
        <dbReference type="ARBA" id="ARBA00023022"/>
    </source>
</evidence>
<dbReference type="GO" id="GO:0005102">
    <property type="term" value="F:signaling receptor binding"/>
    <property type="evidence" value="ECO:0007669"/>
    <property type="project" value="UniProtKB-KW"/>
</dbReference>
<evidence type="ECO:0000256" key="2">
    <source>
        <dbReference type="ARBA" id="ARBA00022529"/>
    </source>
</evidence>
<keyword evidence="5 6" id="KW-0078">Bacteriocin</keyword>
<comment type="PTM">
    <text evidence="6">Maturation of lantibiotics involves the enzymatic conversion of Thr, and Ser into dehydrated AA and the formation of thioether bonds with cysteine. This is followed by membrane translocation and cleavage of the modified precursor.</text>
</comment>
<keyword evidence="3 6" id="KW-0425">Lantibiotic</keyword>
<dbReference type="AlphaFoldDB" id="A0A430ABS2"/>
<dbReference type="EMBL" id="NGJY01000001">
    <property type="protein sequence ID" value="RSU04652.1"/>
    <property type="molecule type" value="Genomic_DNA"/>
</dbReference>
<dbReference type="GO" id="GO:0005576">
    <property type="term" value="C:extracellular region"/>
    <property type="evidence" value="ECO:0007669"/>
    <property type="project" value="InterPro"/>
</dbReference>
<reference evidence="7 8" key="1">
    <citation type="submission" date="2017-05" db="EMBL/GenBank/DDBJ databases">
        <title>Vagococcus spp. assemblies.</title>
        <authorList>
            <person name="Gulvik C.A."/>
        </authorList>
    </citation>
    <scope>NUCLEOTIDE SEQUENCE [LARGE SCALE GENOMIC DNA]</scope>
    <source>
        <strain evidence="7 8">CCUG 41755</strain>
    </source>
</reference>
<keyword evidence="8" id="KW-1185">Reference proteome</keyword>
<comment type="caution">
    <text evidence="7">The sequence shown here is derived from an EMBL/GenBank/DDBJ whole genome shotgun (WGS) entry which is preliminary data.</text>
</comment>
<evidence type="ECO:0000256" key="5">
    <source>
        <dbReference type="ARBA" id="ARBA00023048"/>
    </source>
</evidence>